<comment type="caution">
    <text evidence="1">The sequence shown here is derived from an EMBL/GenBank/DDBJ whole genome shotgun (WGS) entry which is preliminary data.</text>
</comment>
<accession>T0ZJ17</accession>
<reference evidence="1" key="2">
    <citation type="journal article" date="2014" name="ISME J.">
        <title>Microbial stratification in low pH oxic and suboxic macroscopic growths along an acid mine drainage.</title>
        <authorList>
            <person name="Mendez-Garcia C."/>
            <person name="Mesa V."/>
            <person name="Sprenger R.R."/>
            <person name="Richter M."/>
            <person name="Diez M.S."/>
            <person name="Solano J."/>
            <person name="Bargiela R."/>
            <person name="Golyshina O.V."/>
            <person name="Manteca A."/>
            <person name="Ramos J.L."/>
            <person name="Gallego J.R."/>
            <person name="Llorente I."/>
            <person name="Martins Dos Santos V.A."/>
            <person name="Jensen O.N."/>
            <person name="Pelaez A.I."/>
            <person name="Sanchez J."/>
            <person name="Ferrer M."/>
        </authorList>
    </citation>
    <scope>NUCLEOTIDE SEQUENCE</scope>
</reference>
<name>T0ZJ17_9ZZZZ</name>
<evidence type="ECO:0000313" key="1">
    <source>
        <dbReference type="EMBL" id="EQD48331.1"/>
    </source>
</evidence>
<dbReference type="AlphaFoldDB" id="T0ZJ17"/>
<organism evidence="1">
    <name type="scientific">mine drainage metagenome</name>
    <dbReference type="NCBI Taxonomy" id="410659"/>
    <lineage>
        <taxon>unclassified sequences</taxon>
        <taxon>metagenomes</taxon>
        <taxon>ecological metagenomes</taxon>
    </lineage>
</organism>
<reference evidence="1" key="1">
    <citation type="submission" date="2013-08" db="EMBL/GenBank/DDBJ databases">
        <authorList>
            <person name="Mendez C."/>
            <person name="Richter M."/>
            <person name="Ferrer M."/>
            <person name="Sanchez J."/>
        </authorList>
    </citation>
    <scope>NUCLEOTIDE SEQUENCE</scope>
</reference>
<feature type="non-terminal residue" evidence="1">
    <location>
        <position position="52"/>
    </location>
</feature>
<dbReference type="InterPro" id="IPR036921">
    <property type="entry name" value="PurM-like_N_sf"/>
</dbReference>
<proteinExistence type="predicted"/>
<dbReference type="Gene3D" id="3.30.1330.10">
    <property type="entry name" value="PurM-like, N-terminal domain"/>
    <property type="match status" value="1"/>
</dbReference>
<protein>
    <submittedName>
        <fullName evidence="1">Hydrogenase expression/formation protein HypE</fullName>
    </submittedName>
</protein>
<sequence>MVHGSGGRASAQLVDEIFLPAFDNQWLRPLGDQARILLEGGPWTMTTDSYVI</sequence>
<gene>
    <name evidence="1" type="ORF">B1A_14083</name>
</gene>
<dbReference type="EMBL" id="AUZX01010326">
    <property type="protein sequence ID" value="EQD48331.1"/>
    <property type="molecule type" value="Genomic_DNA"/>
</dbReference>